<evidence type="ECO:0000313" key="2">
    <source>
        <dbReference type="Proteomes" id="UP001465755"/>
    </source>
</evidence>
<accession>A0AAW1NQB0</accession>
<reference evidence="1 2" key="1">
    <citation type="journal article" date="2024" name="Nat. Commun.">
        <title>Phylogenomics reveals the evolutionary origins of lichenization in chlorophyte algae.</title>
        <authorList>
            <person name="Puginier C."/>
            <person name="Libourel C."/>
            <person name="Otte J."/>
            <person name="Skaloud P."/>
            <person name="Haon M."/>
            <person name="Grisel S."/>
            <person name="Petersen M."/>
            <person name="Berrin J.G."/>
            <person name="Delaux P.M."/>
            <person name="Dal Grande F."/>
            <person name="Keller J."/>
        </authorList>
    </citation>
    <scope>NUCLEOTIDE SEQUENCE [LARGE SCALE GENOMIC DNA]</scope>
    <source>
        <strain evidence="1 2">SAG 2036</strain>
    </source>
</reference>
<comment type="caution">
    <text evidence="1">The sequence shown here is derived from an EMBL/GenBank/DDBJ whole genome shotgun (WGS) entry which is preliminary data.</text>
</comment>
<dbReference type="Proteomes" id="UP001465755">
    <property type="component" value="Unassembled WGS sequence"/>
</dbReference>
<organism evidence="1 2">
    <name type="scientific">Symbiochloris irregularis</name>
    <dbReference type="NCBI Taxonomy" id="706552"/>
    <lineage>
        <taxon>Eukaryota</taxon>
        <taxon>Viridiplantae</taxon>
        <taxon>Chlorophyta</taxon>
        <taxon>core chlorophytes</taxon>
        <taxon>Trebouxiophyceae</taxon>
        <taxon>Trebouxiales</taxon>
        <taxon>Trebouxiaceae</taxon>
        <taxon>Symbiochloris</taxon>
    </lineage>
</organism>
<gene>
    <name evidence="1" type="ORF">WJX73_004327</name>
</gene>
<dbReference type="EMBL" id="JALJOQ010000179">
    <property type="protein sequence ID" value="KAK9791348.1"/>
    <property type="molecule type" value="Genomic_DNA"/>
</dbReference>
<dbReference type="AlphaFoldDB" id="A0AAW1NQB0"/>
<protein>
    <submittedName>
        <fullName evidence="1">Uncharacterized protein</fullName>
    </submittedName>
</protein>
<name>A0AAW1NQB0_9CHLO</name>
<sequence>MIYVRVGSGPRPWKQFRLLEQPEVWLTWASRFPDLVKIRKHLSIFPLQLTLEGAFQPDGRHTFFGCSCQDKFLKGWLKVDLPTRQIHYRKRLSLGNSATLAMTANCNYDGLLGLGGRSPSPSFSLRYELGGGSASLGDGTLAMRQRLPVSSHLGVEFCGNLKLPLAAARYSIEDGHNTFALGDGPVAMAVEQCNVIITV</sequence>
<evidence type="ECO:0000313" key="1">
    <source>
        <dbReference type="EMBL" id="KAK9791348.1"/>
    </source>
</evidence>
<proteinExistence type="predicted"/>
<keyword evidence="2" id="KW-1185">Reference proteome</keyword>